<reference evidence="3" key="1">
    <citation type="journal article" date="2019" name="Int. J. Syst. Evol. Microbiol.">
        <title>The Global Catalogue of Microorganisms (GCM) 10K type strain sequencing project: providing services to taxonomists for standard genome sequencing and annotation.</title>
        <authorList>
            <consortium name="The Broad Institute Genomics Platform"/>
            <consortium name="The Broad Institute Genome Sequencing Center for Infectious Disease"/>
            <person name="Wu L."/>
            <person name="Ma J."/>
        </authorList>
    </citation>
    <scope>NUCLEOTIDE SEQUENCE [LARGE SCALE GENOMIC DNA]</scope>
    <source>
        <strain evidence="3">JCM 18204</strain>
    </source>
</reference>
<dbReference type="Pfam" id="PF11162">
    <property type="entry name" value="DUF2946"/>
    <property type="match status" value="1"/>
</dbReference>
<protein>
    <recommendedName>
        <fullName evidence="4">DUF2946 domain-containing protein</fullName>
    </recommendedName>
</protein>
<organism evidence="2 3">
    <name type="scientific">Lysobacter hankyongensis</name>
    <dbReference type="NCBI Taxonomy" id="1176535"/>
    <lineage>
        <taxon>Bacteria</taxon>
        <taxon>Pseudomonadati</taxon>
        <taxon>Pseudomonadota</taxon>
        <taxon>Gammaproteobacteria</taxon>
        <taxon>Lysobacterales</taxon>
        <taxon>Lysobacteraceae</taxon>
        <taxon>Lysobacter</taxon>
    </lineage>
</organism>
<dbReference type="Proteomes" id="UP001499959">
    <property type="component" value="Unassembled WGS sequence"/>
</dbReference>
<evidence type="ECO:0008006" key="4">
    <source>
        <dbReference type="Google" id="ProtNLM"/>
    </source>
</evidence>
<dbReference type="InterPro" id="IPR021333">
    <property type="entry name" value="DUF2946"/>
</dbReference>
<proteinExistence type="predicted"/>
<gene>
    <name evidence="2" type="ORF">GCM10023307_36280</name>
</gene>
<keyword evidence="3" id="KW-1185">Reference proteome</keyword>
<accession>A0ABP9CAX6</accession>
<sequence>MSRMRSFRRPHRWLSALALAASLLLSLLPTVGRLQQAFAQEAQDAVVLAMCTVRGLEYLPVSRLDALSADRPAPQRDPAPAGHGDDCAYCPLLASLDLPAPPPMAHPASVSSSDDLRSPSDRGVTAAHRMGLGPRGPPTMVFAG</sequence>
<evidence type="ECO:0000313" key="3">
    <source>
        <dbReference type="Proteomes" id="UP001499959"/>
    </source>
</evidence>
<feature type="region of interest" description="Disordered" evidence="1">
    <location>
        <begin position="101"/>
        <end position="144"/>
    </location>
</feature>
<dbReference type="EMBL" id="BAABJE010000030">
    <property type="protein sequence ID" value="GAA4806419.1"/>
    <property type="molecule type" value="Genomic_DNA"/>
</dbReference>
<comment type="caution">
    <text evidence="2">The sequence shown here is derived from an EMBL/GenBank/DDBJ whole genome shotgun (WGS) entry which is preliminary data.</text>
</comment>
<evidence type="ECO:0000256" key="1">
    <source>
        <dbReference type="SAM" id="MobiDB-lite"/>
    </source>
</evidence>
<name>A0ABP9CAX6_9GAMM</name>
<evidence type="ECO:0000313" key="2">
    <source>
        <dbReference type="EMBL" id="GAA4806419.1"/>
    </source>
</evidence>